<protein>
    <submittedName>
        <fullName evidence="1">Uncharacterized protein</fullName>
    </submittedName>
</protein>
<sequence length="94" mass="10217">MGAGAETLRWELYLTRLQAWAQQLPEPSVGPPQMVFSGALPVELRERAAEVLDLLAQASERTRASQADVGRQLSALRQVPPLDGGEARYLDTSG</sequence>
<dbReference type="EMBL" id="JACCFQ010000001">
    <property type="protein sequence ID" value="NYJ16888.1"/>
    <property type="molecule type" value="Genomic_DNA"/>
</dbReference>
<dbReference type="AlphaFoldDB" id="A0A7Z0E8I6"/>
<dbReference type="RefSeq" id="WP_179441727.1">
    <property type="nucleotide sequence ID" value="NZ_BAAALK010000002.1"/>
</dbReference>
<accession>A0A7Z0E8I6</accession>
<comment type="caution">
    <text evidence="1">The sequence shown here is derived from an EMBL/GenBank/DDBJ whole genome shotgun (WGS) entry which is preliminary data.</text>
</comment>
<gene>
    <name evidence="1" type="ORF">HNR11_001422</name>
</gene>
<evidence type="ECO:0000313" key="1">
    <source>
        <dbReference type="EMBL" id="NYJ16888.1"/>
    </source>
</evidence>
<keyword evidence="2" id="KW-1185">Reference proteome</keyword>
<organism evidence="1 2">
    <name type="scientific">Nesterenkonia sandarakina</name>
    <dbReference type="NCBI Taxonomy" id="272918"/>
    <lineage>
        <taxon>Bacteria</taxon>
        <taxon>Bacillati</taxon>
        <taxon>Actinomycetota</taxon>
        <taxon>Actinomycetes</taxon>
        <taxon>Micrococcales</taxon>
        <taxon>Micrococcaceae</taxon>
        <taxon>Nesterenkonia</taxon>
    </lineage>
</organism>
<dbReference type="Proteomes" id="UP000560069">
    <property type="component" value="Unassembled WGS sequence"/>
</dbReference>
<name>A0A7Z0E8I6_9MICC</name>
<proteinExistence type="predicted"/>
<evidence type="ECO:0000313" key="2">
    <source>
        <dbReference type="Proteomes" id="UP000560069"/>
    </source>
</evidence>
<reference evidence="1 2" key="1">
    <citation type="submission" date="2020-07" db="EMBL/GenBank/DDBJ databases">
        <title>Sequencing the genomes of 1000 actinobacteria strains.</title>
        <authorList>
            <person name="Klenk H.-P."/>
        </authorList>
    </citation>
    <scope>NUCLEOTIDE SEQUENCE [LARGE SCALE GENOMIC DNA]</scope>
    <source>
        <strain evidence="1 2">DSM 15664</strain>
    </source>
</reference>